<protein>
    <submittedName>
        <fullName evidence="2">Uncharacterized protein</fullName>
    </submittedName>
</protein>
<feature type="chain" id="PRO_5025643345" evidence="1">
    <location>
        <begin position="22"/>
        <end position="580"/>
    </location>
</feature>
<evidence type="ECO:0000256" key="1">
    <source>
        <dbReference type="SAM" id="SignalP"/>
    </source>
</evidence>
<dbReference type="AlphaFoldDB" id="A0A6C2U1R6"/>
<dbReference type="PROSITE" id="PS51257">
    <property type="entry name" value="PROKAR_LIPOPROTEIN"/>
    <property type="match status" value="1"/>
</dbReference>
<evidence type="ECO:0000313" key="2">
    <source>
        <dbReference type="EMBL" id="VGO13825.1"/>
    </source>
</evidence>
<name>A0A6C2U1R6_PONDE</name>
<accession>A0A6C2U1R6</accession>
<keyword evidence="3" id="KW-1185">Reference proteome</keyword>
<keyword evidence="1" id="KW-0732">Signal</keyword>
<reference evidence="2 3" key="1">
    <citation type="submission" date="2019-04" db="EMBL/GenBank/DDBJ databases">
        <authorList>
            <person name="Van Vliet M D."/>
        </authorList>
    </citation>
    <scope>NUCLEOTIDE SEQUENCE [LARGE SCALE GENOMIC DNA]</scope>
    <source>
        <strain evidence="2 3">F1</strain>
    </source>
</reference>
<evidence type="ECO:0000313" key="3">
    <source>
        <dbReference type="Proteomes" id="UP000366872"/>
    </source>
</evidence>
<proteinExistence type="predicted"/>
<gene>
    <name evidence="2" type="ORF">PDESU_02382</name>
</gene>
<sequence>MKKTTCVTLAGLLMACGSTLANFSGGDDFNDNIMNSGNWTNFVNEVGTSFTETNGRLEFQATGVGIDRSNAWKWKANAGSYTNDWTVSITTVNQLNENLIPSGSNETWLGIGVYFNSFSNSFGIDRNKGNNGFGYHDIVTEGGTNGVSQFKEYQAASSDEISFTISFDASAKTISSSYDQGAGSVVNKTMNITPWGMGNSDVFEVFIYGGSRGVVVNSGDVYADNFTATSDEGMPINEEARIHCSSIVGSWVIGDPTTEDTVALTFLTNGTYFLTHDSTDGFSGGLGMERGTYTWDSETGAFSRTVTVDTNGEGGLSHATILSATVQGDAVYFDLDDEGIGIFHRVYQPSTPPSIVGGWVHLDPVNNHDNVVFSFLPNGIYFFAQDGDSTFDPSGQDGMERGVYSWDGSLLSVTALTDTCGEWGMDGESGVSCVVNGNTMTWFGSFVLDRIVDPDCSDLDGDGLPDSFELLYYGNPTNALPTSNGDGDELTDREEFIAGTLPNDGSSQFVVSNAPPSPSGMVVNWNALEGRSYSVKWTDSLTNGFQTLEAAIPYPQNSYTDTVHTVEDGGFYQVDVKLGN</sequence>
<dbReference type="Proteomes" id="UP000366872">
    <property type="component" value="Unassembled WGS sequence"/>
</dbReference>
<dbReference type="EMBL" id="CAAHFG010000001">
    <property type="protein sequence ID" value="VGO13825.1"/>
    <property type="molecule type" value="Genomic_DNA"/>
</dbReference>
<dbReference type="RefSeq" id="WP_136079366.1">
    <property type="nucleotide sequence ID" value="NZ_CAAHFG010000001.1"/>
</dbReference>
<organism evidence="2 3">
    <name type="scientific">Pontiella desulfatans</name>
    <dbReference type="NCBI Taxonomy" id="2750659"/>
    <lineage>
        <taxon>Bacteria</taxon>
        <taxon>Pseudomonadati</taxon>
        <taxon>Kiritimatiellota</taxon>
        <taxon>Kiritimatiellia</taxon>
        <taxon>Kiritimatiellales</taxon>
        <taxon>Pontiellaceae</taxon>
        <taxon>Pontiella</taxon>
    </lineage>
</organism>
<feature type="signal peptide" evidence="1">
    <location>
        <begin position="1"/>
        <end position="21"/>
    </location>
</feature>